<evidence type="ECO:0000313" key="3">
    <source>
        <dbReference type="Proteomes" id="UP000266441"/>
    </source>
</evidence>
<evidence type="ECO:0000313" key="2">
    <source>
        <dbReference type="EMBL" id="RIH66860.1"/>
    </source>
</evidence>
<accession>A0A399D9W3</accession>
<feature type="chain" id="PRO_5017295803" evidence="1">
    <location>
        <begin position="20"/>
        <end position="314"/>
    </location>
</feature>
<evidence type="ECO:0000256" key="1">
    <source>
        <dbReference type="SAM" id="SignalP"/>
    </source>
</evidence>
<dbReference type="OrthoDB" id="1418732at2"/>
<proteinExistence type="predicted"/>
<keyword evidence="3" id="KW-1185">Reference proteome</keyword>
<dbReference type="RefSeq" id="WP_119347886.1">
    <property type="nucleotide sequence ID" value="NZ_QWET01000001.1"/>
</dbReference>
<dbReference type="EMBL" id="QWET01000001">
    <property type="protein sequence ID" value="RIH66860.1"/>
    <property type="molecule type" value="Genomic_DNA"/>
</dbReference>
<protein>
    <submittedName>
        <fullName evidence="2">Uncharacterized protein</fullName>
    </submittedName>
</protein>
<name>A0A399D9W3_9BACT</name>
<feature type="signal peptide" evidence="1">
    <location>
        <begin position="1"/>
        <end position="19"/>
    </location>
</feature>
<dbReference type="Proteomes" id="UP000266441">
    <property type="component" value="Unassembled WGS sequence"/>
</dbReference>
<keyword evidence="1" id="KW-0732">Signal</keyword>
<reference evidence="2 3" key="1">
    <citation type="journal article" date="2015" name="Int. J. Syst. Evol. Microbiol.">
        <title>Mariniphaga sediminis sp. nov., isolated from coastal sediment.</title>
        <authorList>
            <person name="Wang F.Q."/>
            <person name="Shen Q.Y."/>
            <person name="Chen G.J."/>
            <person name="Du Z.J."/>
        </authorList>
    </citation>
    <scope>NUCLEOTIDE SEQUENCE [LARGE SCALE GENOMIC DNA]</scope>
    <source>
        <strain evidence="2 3">SY21</strain>
    </source>
</reference>
<sequence length="314" mass="36270">MIKIVFSILLLSATLSLLGGDFEKCYVTYENQSTEGPMKFIVYVQNSINPIYYFGFEILHEIDTSEQVYSNQFRLQRAFIYEFDGMKMQSTGLVALAPGESECVYKALNAVDFTGGFHGDEQLVDISFYIDGIRLSQMDLADSFHLKPCTEFSYIQKSSMHKTFRKNKSQDHDHRVESIHFKNSIFRDSGYETYNRIEWCDSVSIEIGYMSLSAIGIDMGEFCQSDKYQICQFNRSSDHKLKETNNNVHIWNETNGTYAKVKSEFNVSDDSAIQFIWDVTNYNKYYRNIVPNDPVNVNKGDVWDSSTFVEFGIK</sequence>
<dbReference type="AlphaFoldDB" id="A0A399D9W3"/>
<organism evidence="2 3">
    <name type="scientific">Mariniphaga sediminis</name>
    <dbReference type="NCBI Taxonomy" id="1628158"/>
    <lineage>
        <taxon>Bacteria</taxon>
        <taxon>Pseudomonadati</taxon>
        <taxon>Bacteroidota</taxon>
        <taxon>Bacteroidia</taxon>
        <taxon>Marinilabiliales</taxon>
        <taxon>Prolixibacteraceae</taxon>
        <taxon>Mariniphaga</taxon>
    </lineage>
</organism>
<comment type="caution">
    <text evidence="2">The sequence shown here is derived from an EMBL/GenBank/DDBJ whole genome shotgun (WGS) entry which is preliminary data.</text>
</comment>
<gene>
    <name evidence="2" type="ORF">D1164_00020</name>
</gene>